<comment type="caution">
    <text evidence="10">The sequence shown here is derived from an EMBL/GenBank/DDBJ whole genome shotgun (WGS) entry which is preliminary data.</text>
</comment>
<name>A0A0L0CNW4_LUCCU</name>
<dbReference type="OrthoDB" id="429145at2759"/>
<dbReference type="OMA" id="YVVEQIH"/>
<evidence type="ECO:0000256" key="2">
    <source>
        <dbReference type="ARBA" id="ARBA00010718"/>
    </source>
</evidence>
<dbReference type="EMBL" id="JRES01000115">
    <property type="protein sequence ID" value="KNC34043.1"/>
    <property type="molecule type" value="Genomic_DNA"/>
</dbReference>
<comment type="similarity">
    <text evidence="2 8">Belongs to the alpha-carbonic anhydrase family.</text>
</comment>
<dbReference type="Pfam" id="PF00194">
    <property type="entry name" value="Carb_anhydrase"/>
    <property type="match status" value="1"/>
</dbReference>
<dbReference type="EC" id="4.2.1.1" evidence="3 8"/>
<dbReference type="Gene3D" id="3.10.200.10">
    <property type="entry name" value="Alpha carbonic anhydrase"/>
    <property type="match status" value="1"/>
</dbReference>
<dbReference type="InterPro" id="IPR018338">
    <property type="entry name" value="Carbonic_anhydrase_a-class_CS"/>
</dbReference>
<evidence type="ECO:0000256" key="6">
    <source>
        <dbReference type="ARBA" id="ARBA00023239"/>
    </source>
</evidence>
<dbReference type="PANTHER" id="PTHR18952">
    <property type="entry name" value="CARBONIC ANHYDRASE"/>
    <property type="match status" value="1"/>
</dbReference>
<proteinExistence type="inferred from homology"/>
<evidence type="ECO:0000256" key="4">
    <source>
        <dbReference type="ARBA" id="ARBA00022723"/>
    </source>
</evidence>
<dbReference type="PANTHER" id="PTHR18952:SF141">
    <property type="entry name" value="CARBONIC ANHYDRASE"/>
    <property type="match status" value="1"/>
</dbReference>
<feature type="domain" description="Alpha-carbonic anhydrase" evidence="9">
    <location>
        <begin position="24"/>
        <end position="275"/>
    </location>
</feature>
<comment type="function">
    <text evidence="8">Reversible hydration of carbon dioxide.</text>
</comment>
<dbReference type="Proteomes" id="UP000037069">
    <property type="component" value="Unassembled WGS sequence"/>
</dbReference>
<evidence type="ECO:0000313" key="10">
    <source>
        <dbReference type="EMBL" id="KNC34043.1"/>
    </source>
</evidence>
<dbReference type="PROSITE" id="PS00162">
    <property type="entry name" value="ALPHA_CA_1"/>
    <property type="match status" value="1"/>
</dbReference>
<keyword evidence="4 8" id="KW-0479">Metal-binding</keyword>
<dbReference type="InterPro" id="IPR001148">
    <property type="entry name" value="CA_dom"/>
</dbReference>
<keyword evidence="11" id="KW-1185">Reference proteome</keyword>
<keyword evidence="5 8" id="KW-0862">Zinc</keyword>
<sequence>MLSFVTIIAACLCLTVSSASASEEHWGYPDYSKNEEFPHWGGMCDKGKRQSPINLSLRGAVKGVYDKLEGENYDQTITQAALVNTGHSVQLFNFDLKLKLKGGPLKNDYVLEQIHFHWWSEHTIDNIRYPFEMHMVHRNVKYENMTVAAQNKDGITVVGVLYHASMERNEAIDDILDDFDKIKDYDDINKPINIETKFEIEDLLPEIRNYIIYEGSLTTPTCAEAVTWIVMAETYPVTIDQVEAFKNLQYDQGKNLVNNYRAIQQTNNRAIIVASNDNRSGAATISVQTSLLSVIFMTVLAKYLY</sequence>
<feature type="chain" id="PRO_5025073289" description="Carbonic anhydrase" evidence="8">
    <location>
        <begin position="22"/>
        <end position="305"/>
    </location>
</feature>
<dbReference type="SMART" id="SM01057">
    <property type="entry name" value="Carb_anhydrase"/>
    <property type="match status" value="1"/>
</dbReference>
<evidence type="ECO:0000259" key="9">
    <source>
        <dbReference type="PROSITE" id="PS51144"/>
    </source>
</evidence>
<keyword evidence="6 8" id="KW-0456">Lyase</keyword>
<dbReference type="InterPro" id="IPR023561">
    <property type="entry name" value="Carbonic_anhydrase_a-class"/>
</dbReference>
<comment type="cofactor">
    <cofactor evidence="1 8">
        <name>Zn(2+)</name>
        <dbReference type="ChEBI" id="CHEBI:29105"/>
    </cofactor>
</comment>
<evidence type="ECO:0000256" key="1">
    <source>
        <dbReference type="ARBA" id="ARBA00001947"/>
    </source>
</evidence>
<dbReference type="CDD" id="cd00326">
    <property type="entry name" value="alpha_CA"/>
    <property type="match status" value="1"/>
</dbReference>
<organism evidence="10 11">
    <name type="scientific">Lucilia cuprina</name>
    <name type="common">Green bottle fly</name>
    <name type="synonym">Australian sheep blowfly</name>
    <dbReference type="NCBI Taxonomy" id="7375"/>
    <lineage>
        <taxon>Eukaryota</taxon>
        <taxon>Metazoa</taxon>
        <taxon>Ecdysozoa</taxon>
        <taxon>Arthropoda</taxon>
        <taxon>Hexapoda</taxon>
        <taxon>Insecta</taxon>
        <taxon>Pterygota</taxon>
        <taxon>Neoptera</taxon>
        <taxon>Endopterygota</taxon>
        <taxon>Diptera</taxon>
        <taxon>Brachycera</taxon>
        <taxon>Muscomorpha</taxon>
        <taxon>Oestroidea</taxon>
        <taxon>Calliphoridae</taxon>
        <taxon>Luciliinae</taxon>
        <taxon>Lucilia</taxon>
    </lineage>
</organism>
<dbReference type="GO" id="GO:0008270">
    <property type="term" value="F:zinc ion binding"/>
    <property type="evidence" value="ECO:0007669"/>
    <property type="project" value="UniProtKB-UniRule"/>
</dbReference>
<accession>A0A0L0CNW4</accession>
<dbReference type="AlphaFoldDB" id="A0A0L0CNW4"/>
<comment type="catalytic activity">
    <reaction evidence="7 8">
        <text>hydrogencarbonate + H(+) = CO2 + H2O</text>
        <dbReference type="Rhea" id="RHEA:10748"/>
        <dbReference type="ChEBI" id="CHEBI:15377"/>
        <dbReference type="ChEBI" id="CHEBI:15378"/>
        <dbReference type="ChEBI" id="CHEBI:16526"/>
        <dbReference type="ChEBI" id="CHEBI:17544"/>
        <dbReference type="EC" id="4.2.1.1"/>
    </reaction>
</comment>
<protein>
    <recommendedName>
        <fullName evidence="3 8">Carbonic anhydrase</fullName>
        <ecNumber evidence="3 8">4.2.1.1</ecNumber>
    </recommendedName>
</protein>
<keyword evidence="8" id="KW-0732">Signal</keyword>
<reference evidence="10 11" key="1">
    <citation type="journal article" date="2015" name="Nat. Commun.">
        <title>Lucilia cuprina genome unlocks parasitic fly biology to underpin future interventions.</title>
        <authorList>
            <person name="Anstead C.A."/>
            <person name="Korhonen P.K."/>
            <person name="Young N.D."/>
            <person name="Hall R.S."/>
            <person name="Jex A.R."/>
            <person name="Murali S.C."/>
            <person name="Hughes D.S."/>
            <person name="Lee S.F."/>
            <person name="Perry T."/>
            <person name="Stroehlein A.J."/>
            <person name="Ansell B.R."/>
            <person name="Breugelmans B."/>
            <person name="Hofmann A."/>
            <person name="Qu J."/>
            <person name="Dugan S."/>
            <person name="Lee S.L."/>
            <person name="Chao H."/>
            <person name="Dinh H."/>
            <person name="Han Y."/>
            <person name="Doddapaneni H.V."/>
            <person name="Worley K.C."/>
            <person name="Muzny D.M."/>
            <person name="Ioannidis P."/>
            <person name="Waterhouse R.M."/>
            <person name="Zdobnov E.M."/>
            <person name="James P.J."/>
            <person name="Bagnall N.H."/>
            <person name="Kotze A.C."/>
            <person name="Gibbs R.A."/>
            <person name="Richards S."/>
            <person name="Batterham P."/>
            <person name="Gasser R.B."/>
        </authorList>
    </citation>
    <scope>NUCLEOTIDE SEQUENCE [LARGE SCALE GENOMIC DNA]</scope>
    <source>
        <strain evidence="10 11">LS</strain>
        <tissue evidence="10">Full body</tissue>
    </source>
</reference>
<evidence type="ECO:0000256" key="3">
    <source>
        <dbReference type="ARBA" id="ARBA00012925"/>
    </source>
</evidence>
<evidence type="ECO:0000256" key="7">
    <source>
        <dbReference type="ARBA" id="ARBA00048348"/>
    </source>
</evidence>
<dbReference type="PROSITE" id="PS51144">
    <property type="entry name" value="ALPHA_CA_2"/>
    <property type="match status" value="1"/>
</dbReference>
<dbReference type="InterPro" id="IPR036398">
    <property type="entry name" value="CA_dom_sf"/>
</dbReference>
<dbReference type="SUPFAM" id="SSF51069">
    <property type="entry name" value="Carbonic anhydrase"/>
    <property type="match status" value="1"/>
</dbReference>
<evidence type="ECO:0000256" key="8">
    <source>
        <dbReference type="RuleBase" id="RU367011"/>
    </source>
</evidence>
<dbReference type="STRING" id="7375.A0A0L0CNW4"/>
<evidence type="ECO:0000313" key="11">
    <source>
        <dbReference type="Proteomes" id="UP000037069"/>
    </source>
</evidence>
<dbReference type="GO" id="GO:0005737">
    <property type="term" value="C:cytoplasm"/>
    <property type="evidence" value="ECO:0007669"/>
    <property type="project" value="TreeGrafter"/>
</dbReference>
<dbReference type="GO" id="GO:0004089">
    <property type="term" value="F:carbonate dehydratase activity"/>
    <property type="evidence" value="ECO:0007669"/>
    <property type="project" value="UniProtKB-UniRule"/>
</dbReference>
<feature type="signal peptide" evidence="8">
    <location>
        <begin position="1"/>
        <end position="21"/>
    </location>
</feature>
<gene>
    <name evidence="10" type="ORF">FF38_04548</name>
</gene>
<evidence type="ECO:0000256" key="5">
    <source>
        <dbReference type="ARBA" id="ARBA00022833"/>
    </source>
</evidence>